<dbReference type="InterPro" id="IPR024163">
    <property type="entry name" value="Aerotolerance_reg_N"/>
</dbReference>
<keyword evidence="1 3" id="KW-0812">Transmembrane</keyword>
<dbReference type="AlphaFoldDB" id="A0A212UGH4"/>
<protein>
    <submittedName>
        <fullName evidence="3">N-terminal double-transmembrane domain-containing protein</fullName>
    </submittedName>
</protein>
<evidence type="ECO:0000313" key="4">
    <source>
        <dbReference type="Proteomes" id="UP000198131"/>
    </source>
</evidence>
<proteinExistence type="predicted"/>
<dbReference type="PANTHER" id="PTHR37464">
    <property type="entry name" value="BLL2463 PROTEIN"/>
    <property type="match status" value="1"/>
</dbReference>
<gene>
    <name evidence="3" type="ORF">SAMN06265337_3853</name>
</gene>
<accession>A0A212UGH4</accession>
<keyword evidence="4" id="KW-1185">Reference proteome</keyword>
<keyword evidence="1" id="KW-0472">Membrane</keyword>
<organism evidence="3 4">
    <name type="scientific">Hymenobacter gelipurpurascens</name>
    <dbReference type="NCBI Taxonomy" id="89968"/>
    <lineage>
        <taxon>Bacteria</taxon>
        <taxon>Pseudomonadati</taxon>
        <taxon>Bacteroidota</taxon>
        <taxon>Cytophagia</taxon>
        <taxon>Cytophagales</taxon>
        <taxon>Hymenobacteraceae</taxon>
        <taxon>Hymenobacter</taxon>
    </lineage>
</organism>
<evidence type="ECO:0000313" key="3">
    <source>
        <dbReference type="EMBL" id="SNC77270.1"/>
    </source>
</evidence>
<evidence type="ECO:0000256" key="1">
    <source>
        <dbReference type="SAM" id="Phobius"/>
    </source>
</evidence>
<keyword evidence="1" id="KW-1133">Transmembrane helix</keyword>
<evidence type="ECO:0000259" key="2">
    <source>
        <dbReference type="Pfam" id="PF07584"/>
    </source>
</evidence>
<dbReference type="NCBIfam" id="TIGR02226">
    <property type="entry name" value="two_anch"/>
    <property type="match status" value="1"/>
</dbReference>
<dbReference type="Pfam" id="PF07584">
    <property type="entry name" value="BatA"/>
    <property type="match status" value="1"/>
</dbReference>
<reference evidence="4" key="1">
    <citation type="submission" date="2017-06" db="EMBL/GenBank/DDBJ databases">
        <authorList>
            <person name="Varghese N."/>
            <person name="Submissions S."/>
        </authorList>
    </citation>
    <scope>NUCLEOTIDE SEQUENCE [LARGE SCALE GENOMIC DNA]</scope>
    <source>
        <strain evidence="4">DSM 11116</strain>
    </source>
</reference>
<dbReference type="EMBL" id="FYEW01000003">
    <property type="protein sequence ID" value="SNC77270.1"/>
    <property type="molecule type" value="Genomic_DNA"/>
</dbReference>
<feature type="domain" description="Aerotolerance regulator N-terminal" evidence="2">
    <location>
        <begin position="5"/>
        <end position="80"/>
    </location>
</feature>
<dbReference type="InterPro" id="IPR011933">
    <property type="entry name" value="Double_TM_dom"/>
</dbReference>
<dbReference type="RefSeq" id="WP_170934863.1">
    <property type="nucleotide sequence ID" value="NZ_FYEW01000003.1"/>
</dbReference>
<dbReference type="PANTHER" id="PTHR37464:SF1">
    <property type="entry name" value="BLL2463 PROTEIN"/>
    <property type="match status" value="1"/>
</dbReference>
<feature type="transmembrane region" description="Helical" evidence="1">
    <location>
        <begin position="6"/>
        <end position="28"/>
    </location>
</feature>
<dbReference type="Proteomes" id="UP000198131">
    <property type="component" value="Unassembled WGS sequence"/>
</dbReference>
<feature type="transmembrane region" description="Helical" evidence="1">
    <location>
        <begin position="60"/>
        <end position="83"/>
    </location>
</feature>
<name>A0A212UGH4_9BACT</name>
<sequence>MPAFYFQHPTAGLLALLGLAVPVAIYLWNRKPGRVVQVGSLRWLEAAANRRLRSLKPEGLLLLLVRVAILSLLAVALAGPSWLGQVPPRRGQILLSSEASAEALRSLRPTLDSLLRRGYELRELKAGLPLVAPDSQNTWLTGQRSEPATFSGASIGQAADNRWTQLQQAADSFPHRPLVVVAPLSLRRFQGTRPMLPAAVRWLPTPATPDSVVQLVAAWQPRPDSLLLLMAYSTETGVSFRRVRLGHPAPGAVLRVLPAPDKVRYQVVAGKAELEVKTATSTTTIPVQTAQSRLWISYDAEHTADARVLSAALKAAGSVAPVPPQVTATTALPAEADSLTGLFWLRSAPVPAGWQRRVRRGLRVWQEAAGPGTPAATSVSFSASAPVRILRHDTLGVLPAGWVLWRDAQGGPLLSVQQQGQGRLYQLHTRLTQPWSELADSPELPAQLLPYLWPTVELESGVADLRVLDPGQVVVQRPGSSSTPDSVGTKKTSVLASSSDRGLVRDYTPWLVLAAGALFGLERWLAARRSAHSLPVSA</sequence>